<reference evidence="2" key="2">
    <citation type="submission" date="2015-01" db="EMBL/GenBank/DDBJ databases">
        <title>Evolutionary Origins and Diversification of the Mycorrhizal Mutualists.</title>
        <authorList>
            <consortium name="DOE Joint Genome Institute"/>
            <consortium name="Mycorrhizal Genomics Consortium"/>
            <person name="Kohler A."/>
            <person name="Kuo A."/>
            <person name="Nagy L.G."/>
            <person name="Floudas D."/>
            <person name="Copeland A."/>
            <person name="Barry K.W."/>
            <person name="Cichocki N."/>
            <person name="Veneault-Fourrey C."/>
            <person name="LaButti K."/>
            <person name="Lindquist E.A."/>
            <person name="Lipzen A."/>
            <person name="Lundell T."/>
            <person name="Morin E."/>
            <person name="Murat C."/>
            <person name="Riley R."/>
            <person name="Ohm R."/>
            <person name="Sun H."/>
            <person name="Tunlid A."/>
            <person name="Henrissat B."/>
            <person name="Grigoriev I.V."/>
            <person name="Hibbett D.S."/>
            <person name="Martin F."/>
        </authorList>
    </citation>
    <scope>NUCLEOTIDE SEQUENCE [LARGE SCALE GENOMIC DNA]</scope>
    <source>
        <strain evidence="2">h7</strain>
    </source>
</reference>
<evidence type="ECO:0000313" key="2">
    <source>
        <dbReference type="Proteomes" id="UP000053424"/>
    </source>
</evidence>
<sequence>MHLPLAKFSYGFLQALYYPRVYYHHIAFFCANYMTRLFSRDIMIFTFNQHDGWQEYLQSVIERILLRARLDDSVAISAMILMERIRNLPGERPSYPNPVYLEYFVGALMAAYRILEPQRPGLPFWIDVLQGMFPARDLKRMQSDCVQRLNGNTNIDVDRFLETKGRMYSFIRTHMAMRSGEVYERGFGSADTARTPPCHEEMMKRKALFGHIKSNQPPELQKISDRDFYSLLFRPTPRGIAI</sequence>
<organism evidence="1 2">
    <name type="scientific">Hebeloma cylindrosporum</name>
    <dbReference type="NCBI Taxonomy" id="76867"/>
    <lineage>
        <taxon>Eukaryota</taxon>
        <taxon>Fungi</taxon>
        <taxon>Dikarya</taxon>
        <taxon>Basidiomycota</taxon>
        <taxon>Agaricomycotina</taxon>
        <taxon>Agaricomycetes</taxon>
        <taxon>Agaricomycetidae</taxon>
        <taxon>Agaricales</taxon>
        <taxon>Agaricineae</taxon>
        <taxon>Hymenogastraceae</taxon>
        <taxon>Hebeloma</taxon>
    </lineage>
</organism>
<keyword evidence="2" id="KW-1185">Reference proteome</keyword>
<dbReference type="EMBL" id="KN831773">
    <property type="protein sequence ID" value="KIM44529.1"/>
    <property type="molecule type" value="Genomic_DNA"/>
</dbReference>
<dbReference type="OrthoDB" id="3031551at2759"/>
<name>A0A0C3CK84_HEBCY</name>
<evidence type="ECO:0000313" key="1">
    <source>
        <dbReference type="EMBL" id="KIM44529.1"/>
    </source>
</evidence>
<dbReference type="Proteomes" id="UP000053424">
    <property type="component" value="Unassembled WGS sequence"/>
</dbReference>
<proteinExistence type="predicted"/>
<reference evidence="1 2" key="1">
    <citation type="submission" date="2014-04" db="EMBL/GenBank/DDBJ databases">
        <authorList>
            <consortium name="DOE Joint Genome Institute"/>
            <person name="Kuo A."/>
            <person name="Gay G."/>
            <person name="Dore J."/>
            <person name="Kohler A."/>
            <person name="Nagy L.G."/>
            <person name="Floudas D."/>
            <person name="Copeland A."/>
            <person name="Barry K.W."/>
            <person name="Cichocki N."/>
            <person name="Veneault-Fourrey C."/>
            <person name="LaButti K."/>
            <person name="Lindquist E.A."/>
            <person name="Lipzen A."/>
            <person name="Lundell T."/>
            <person name="Morin E."/>
            <person name="Murat C."/>
            <person name="Sun H."/>
            <person name="Tunlid A."/>
            <person name="Henrissat B."/>
            <person name="Grigoriev I.V."/>
            <person name="Hibbett D.S."/>
            <person name="Martin F."/>
            <person name="Nordberg H.P."/>
            <person name="Cantor M.N."/>
            <person name="Hua S.X."/>
        </authorList>
    </citation>
    <scope>NUCLEOTIDE SEQUENCE [LARGE SCALE GENOMIC DNA]</scope>
    <source>
        <strain evidence="2">h7</strain>
    </source>
</reference>
<accession>A0A0C3CK84</accession>
<dbReference type="HOGENOM" id="CLU_1147317_0_0_1"/>
<dbReference type="CDD" id="cd20557">
    <property type="entry name" value="CYCLIN_ScPCL1-like"/>
    <property type="match status" value="1"/>
</dbReference>
<gene>
    <name evidence="1" type="ORF">M413DRAFT_355431</name>
</gene>
<dbReference type="AlphaFoldDB" id="A0A0C3CK84"/>
<protein>
    <submittedName>
        <fullName evidence="1">Uncharacterized protein</fullName>
    </submittedName>
</protein>